<evidence type="ECO:0000313" key="2">
    <source>
        <dbReference type="Proteomes" id="UP000324974"/>
    </source>
</evidence>
<dbReference type="KEGG" id="lrs:PX52LOC_06441"/>
<dbReference type="InterPro" id="IPR011990">
    <property type="entry name" value="TPR-like_helical_dom_sf"/>
</dbReference>
<dbReference type="OrthoDB" id="213842at2"/>
<dbReference type="RefSeq" id="WP_149113764.1">
    <property type="nucleotide sequence ID" value="NZ_CP042425.1"/>
</dbReference>
<protein>
    <submittedName>
        <fullName evidence="1">Tetratricopeptide repeat-containing protein</fullName>
    </submittedName>
</protein>
<dbReference type="SUPFAM" id="SSF81901">
    <property type="entry name" value="HCP-like"/>
    <property type="match status" value="1"/>
</dbReference>
<dbReference type="AlphaFoldDB" id="A0A5C1AKE7"/>
<organism evidence="1 2">
    <name type="scientific">Limnoglobus roseus</name>
    <dbReference type="NCBI Taxonomy" id="2598579"/>
    <lineage>
        <taxon>Bacteria</taxon>
        <taxon>Pseudomonadati</taxon>
        <taxon>Planctomycetota</taxon>
        <taxon>Planctomycetia</taxon>
        <taxon>Gemmatales</taxon>
        <taxon>Gemmataceae</taxon>
        <taxon>Limnoglobus</taxon>
    </lineage>
</organism>
<reference evidence="2" key="1">
    <citation type="submission" date="2019-08" db="EMBL/GenBank/DDBJ databases">
        <title>Limnoglobus roseus gen. nov., sp. nov., a novel freshwater planctomycete with a giant genome from the family Gemmataceae.</title>
        <authorList>
            <person name="Kulichevskaya I.S."/>
            <person name="Naumoff D.G."/>
            <person name="Miroshnikov K."/>
            <person name="Ivanova A."/>
            <person name="Philippov D.A."/>
            <person name="Hakobyan A."/>
            <person name="Rijpstra I.C."/>
            <person name="Sinninghe Damste J.S."/>
            <person name="Liesack W."/>
            <person name="Dedysh S.N."/>
        </authorList>
    </citation>
    <scope>NUCLEOTIDE SEQUENCE [LARGE SCALE GENOMIC DNA]</scope>
    <source>
        <strain evidence="2">PX52</strain>
    </source>
</reference>
<evidence type="ECO:0000313" key="1">
    <source>
        <dbReference type="EMBL" id="QEL19370.1"/>
    </source>
</evidence>
<dbReference type="EMBL" id="CP042425">
    <property type="protein sequence ID" value="QEL19370.1"/>
    <property type="molecule type" value="Genomic_DNA"/>
</dbReference>
<sequence length="373" mass="41333">MNLEQVSPHAPATVAQVILRGRPADVPKFAEYDRVYARQPEVLAAFGTYHANAGRGAEAAKYWKRWIDVSPDWQAYNKLADAYRAEGKDDLWEETLKASLEVEDTGLNHAQSNVKLAYGFIARDAYDKAEPYALAAADSWAGWALTCAAECEMGLKKWDRAEQFYRAAAGRYDEPAMDWFFASRMHGEMNPADAERAARNYVSRLAGPQPPAVAFRSGRFYLLTGDPKRAMDEFVRANATPLATDLNGLFVTLLADARAERTVSTDALVRVSGPSDTMIYKPIGLMLQRWYQAKALPDDTAVKVAIAKLPEAARPDADFFVGWYLANAGENDRAKAHWQALVTAGKGTPLLRTHAKAFLQKLQADGRLDLSPR</sequence>
<dbReference type="Proteomes" id="UP000324974">
    <property type="component" value="Chromosome"/>
</dbReference>
<name>A0A5C1AKE7_9BACT</name>
<proteinExistence type="predicted"/>
<accession>A0A5C1AKE7</accession>
<gene>
    <name evidence="1" type="ORF">PX52LOC_06441</name>
</gene>
<keyword evidence="2" id="KW-1185">Reference proteome</keyword>
<dbReference type="Gene3D" id="1.25.40.10">
    <property type="entry name" value="Tetratricopeptide repeat domain"/>
    <property type="match status" value="1"/>
</dbReference>